<reference evidence="1" key="2">
    <citation type="submission" date="2021-04" db="EMBL/GenBank/DDBJ databases">
        <authorList>
            <person name="Gilroy R."/>
        </authorList>
    </citation>
    <scope>NUCLEOTIDE SEQUENCE</scope>
    <source>
        <strain evidence="1">ChiSjej5B23-2810</strain>
    </source>
</reference>
<organism evidence="1 2">
    <name type="scientific">Candidatus Faecalibacterium faecigallinarum</name>
    <dbReference type="NCBI Taxonomy" id="2838577"/>
    <lineage>
        <taxon>Bacteria</taxon>
        <taxon>Bacillati</taxon>
        <taxon>Bacillota</taxon>
        <taxon>Clostridia</taxon>
        <taxon>Eubacteriales</taxon>
        <taxon>Oscillospiraceae</taxon>
        <taxon>Faecalibacterium</taxon>
    </lineage>
</organism>
<comment type="caution">
    <text evidence="1">The sequence shown here is derived from an EMBL/GenBank/DDBJ whole genome shotgun (WGS) entry which is preliminary data.</text>
</comment>
<sequence length="55" mass="6267">MIFIAVVPFSQKVQIKRRFIPQKSVRDEAPLFFTSWSSTVPPELRRPQAAPLAAL</sequence>
<reference evidence="1" key="1">
    <citation type="journal article" date="2021" name="PeerJ">
        <title>Extensive microbial diversity within the chicken gut microbiome revealed by metagenomics and culture.</title>
        <authorList>
            <person name="Gilroy R."/>
            <person name="Ravi A."/>
            <person name="Getino M."/>
            <person name="Pursley I."/>
            <person name="Horton D.L."/>
            <person name="Alikhan N.F."/>
            <person name="Baker D."/>
            <person name="Gharbi K."/>
            <person name="Hall N."/>
            <person name="Watson M."/>
            <person name="Adriaenssens E.M."/>
            <person name="Foster-Nyarko E."/>
            <person name="Jarju S."/>
            <person name="Secka A."/>
            <person name="Antonio M."/>
            <person name="Oren A."/>
            <person name="Chaudhuri R.R."/>
            <person name="La Ragione R."/>
            <person name="Hildebrand F."/>
            <person name="Pallen M.J."/>
        </authorList>
    </citation>
    <scope>NUCLEOTIDE SEQUENCE</scope>
    <source>
        <strain evidence="1">ChiSjej5B23-2810</strain>
    </source>
</reference>
<evidence type="ECO:0000313" key="2">
    <source>
        <dbReference type="Proteomes" id="UP000823906"/>
    </source>
</evidence>
<evidence type="ECO:0000313" key="1">
    <source>
        <dbReference type="EMBL" id="HJC44616.1"/>
    </source>
</evidence>
<gene>
    <name evidence="1" type="ORF">H9703_00510</name>
</gene>
<proteinExistence type="predicted"/>
<protein>
    <submittedName>
        <fullName evidence="1">Uncharacterized protein</fullName>
    </submittedName>
</protein>
<dbReference type="EMBL" id="DWWN01000003">
    <property type="protein sequence ID" value="HJC44616.1"/>
    <property type="molecule type" value="Genomic_DNA"/>
</dbReference>
<dbReference type="AlphaFoldDB" id="A0A9D2P5F1"/>
<name>A0A9D2P5F1_9FIRM</name>
<accession>A0A9D2P5F1</accession>
<dbReference type="Proteomes" id="UP000823906">
    <property type="component" value="Unassembled WGS sequence"/>
</dbReference>